<dbReference type="AlphaFoldDB" id="A0A5B1LGA6"/>
<evidence type="ECO:0000313" key="3">
    <source>
        <dbReference type="Proteomes" id="UP000325003"/>
    </source>
</evidence>
<dbReference type="InterPro" id="IPR034660">
    <property type="entry name" value="DinB/YfiT-like"/>
</dbReference>
<sequence length="192" mass="20517">MDTQEMHRRTVEWWTTCLAGVGDGQWGEPTPCADWDVRALVNHVAGEDLWTVPLLEGSTIEEVGDRYDGDLLGDAPLAAGQAAADAAVTAVADLLAGRETVQLSYGEERADEYVWQLCADHLVHGWDLAAAVGGDTALPADLVAALGEWFAPREEMYRGAGVIGDQQALTGDAQHDLLARFGRESGWTAPGS</sequence>
<dbReference type="NCBIfam" id="TIGR03083">
    <property type="entry name" value="maleylpyruvate isomerase family mycothiol-dependent enzyme"/>
    <property type="match status" value="1"/>
</dbReference>
<dbReference type="SUPFAM" id="SSF109854">
    <property type="entry name" value="DinB/YfiT-like putative metalloenzymes"/>
    <property type="match status" value="1"/>
</dbReference>
<dbReference type="RefSeq" id="WP_149728027.1">
    <property type="nucleotide sequence ID" value="NZ_VUJV01000003.1"/>
</dbReference>
<comment type="caution">
    <text evidence="2">The sequence shown here is derived from an EMBL/GenBank/DDBJ whole genome shotgun (WGS) entry which is preliminary data.</text>
</comment>
<protein>
    <submittedName>
        <fullName evidence="2">TIGR03086 family protein</fullName>
    </submittedName>
</protein>
<dbReference type="Gene3D" id="1.20.120.450">
    <property type="entry name" value="dinb family like domain"/>
    <property type="match status" value="1"/>
</dbReference>
<reference evidence="2 3" key="1">
    <citation type="submission" date="2019-09" db="EMBL/GenBank/DDBJ databases">
        <title>Nocardioides panacisoli sp. nov., isolated from the soil of a ginseng field.</title>
        <authorList>
            <person name="Cho C."/>
        </authorList>
    </citation>
    <scope>NUCLEOTIDE SEQUENCE [LARGE SCALE GENOMIC DNA]</scope>
    <source>
        <strain evidence="2 3">BN130099</strain>
    </source>
</reference>
<dbReference type="InterPro" id="IPR017517">
    <property type="entry name" value="Maleyloyr_isom"/>
</dbReference>
<evidence type="ECO:0000259" key="1">
    <source>
        <dbReference type="Pfam" id="PF11716"/>
    </source>
</evidence>
<dbReference type="InterPro" id="IPR017520">
    <property type="entry name" value="CHP03086"/>
</dbReference>
<accession>A0A5B1LGA6</accession>
<dbReference type="NCBIfam" id="TIGR03086">
    <property type="entry name" value="TIGR03086 family metal-binding protein"/>
    <property type="match status" value="1"/>
</dbReference>
<dbReference type="Proteomes" id="UP000325003">
    <property type="component" value="Unassembled WGS sequence"/>
</dbReference>
<keyword evidence="3" id="KW-1185">Reference proteome</keyword>
<dbReference type="InterPro" id="IPR024344">
    <property type="entry name" value="MDMPI_metal-binding"/>
</dbReference>
<proteinExistence type="predicted"/>
<dbReference type="Pfam" id="PF11716">
    <property type="entry name" value="MDMPI_N"/>
    <property type="match status" value="1"/>
</dbReference>
<gene>
    <name evidence="2" type="ORF">F0U44_09325</name>
</gene>
<evidence type="ECO:0000313" key="2">
    <source>
        <dbReference type="EMBL" id="KAA1418687.1"/>
    </source>
</evidence>
<feature type="domain" description="Mycothiol-dependent maleylpyruvate isomerase metal-binding" evidence="1">
    <location>
        <begin position="13"/>
        <end position="129"/>
    </location>
</feature>
<organism evidence="2 3">
    <name type="scientific">Nocardioides humilatus</name>
    <dbReference type="NCBI Taxonomy" id="2607660"/>
    <lineage>
        <taxon>Bacteria</taxon>
        <taxon>Bacillati</taxon>
        <taxon>Actinomycetota</taxon>
        <taxon>Actinomycetes</taxon>
        <taxon>Propionibacteriales</taxon>
        <taxon>Nocardioidaceae</taxon>
        <taxon>Nocardioides</taxon>
    </lineage>
</organism>
<dbReference type="GO" id="GO:0046872">
    <property type="term" value="F:metal ion binding"/>
    <property type="evidence" value="ECO:0007669"/>
    <property type="project" value="InterPro"/>
</dbReference>
<name>A0A5B1LGA6_9ACTN</name>
<reference evidence="2 3" key="2">
    <citation type="submission" date="2019-09" db="EMBL/GenBank/DDBJ databases">
        <authorList>
            <person name="Jin C."/>
        </authorList>
    </citation>
    <scope>NUCLEOTIDE SEQUENCE [LARGE SCALE GENOMIC DNA]</scope>
    <source>
        <strain evidence="2 3">BN130099</strain>
    </source>
</reference>
<dbReference type="EMBL" id="VUJV01000003">
    <property type="protein sequence ID" value="KAA1418687.1"/>
    <property type="molecule type" value="Genomic_DNA"/>
</dbReference>